<dbReference type="EMBL" id="RBXO01000001">
    <property type="protein sequence ID" value="RKT52018.1"/>
    <property type="molecule type" value="Genomic_DNA"/>
</dbReference>
<gene>
    <name evidence="6" type="ORF">C8E97_0509</name>
</gene>
<dbReference type="SUPFAM" id="SSF55486">
    <property type="entry name" value="Metalloproteases ('zincins'), catalytic domain"/>
    <property type="match status" value="1"/>
</dbReference>
<organism evidence="6 7">
    <name type="scientific">Saccharothrix australiensis</name>
    <dbReference type="NCBI Taxonomy" id="2072"/>
    <lineage>
        <taxon>Bacteria</taxon>
        <taxon>Bacillati</taxon>
        <taxon>Actinomycetota</taxon>
        <taxon>Actinomycetes</taxon>
        <taxon>Pseudonocardiales</taxon>
        <taxon>Pseudonocardiaceae</taxon>
        <taxon>Saccharothrix</taxon>
    </lineage>
</organism>
<dbReference type="PANTHER" id="PTHR30168">
    <property type="entry name" value="PUTATIVE MEMBRANE PROTEIN YPFJ"/>
    <property type="match status" value="1"/>
</dbReference>
<sequence>MQFNENAELDTSQVSDLRGGVGGRVALGGGGLGIVGLIIYFVLSQLGGSAQLPAGSGFEDVGRDQQVGSEAIREKCRTGADANRNADCRAVAFINSIQSYWTDQFSRSGRTYRQAQTNFFSGGVQTRCGNATSAVGPFYCPADAQVYIDLNFFRELQQKFGATGGPFVEAYVLAHEYGHHIQNLLGTSDRVRSRSGPKSDAVRLELQADCYAGAWANHATTIPTASGKPLITGVTQDDIAAALDAAARIGDDFIQRELGGGRVDTTQFTHGTSAQRQKWYTLGFDTGDPTRCNTFDTDNLG</sequence>
<dbReference type="InterPro" id="IPR007343">
    <property type="entry name" value="Uncharacterised_pept_Zn_put"/>
</dbReference>
<dbReference type="OrthoDB" id="9774900at2"/>
<dbReference type="Pfam" id="PF04228">
    <property type="entry name" value="Zn_peptidase"/>
    <property type="match status" value="1"/>
</dbReference>
<keyword evidence="3 5" id="KW-1133">Transmembrane helix</keyword>
<evidence type="ECO:0000256" key="3">
    <source>
        <dbReference type="ARBA" id="ARBA00022989"/>
    </source>
</evidence>
<keyword evidence="7" id="KW-1185">Reference proteome</keyword>
<feature type="transmembrane region" description="Helical" evidence="5">
    <location>
        <begin position="25"/>
        <end position="43"/>
    </location>
</feature>
<dbReference type="AlphaFoldDB" id="A0A495VWG7"/>
<accession>A0A495VWG7</accession>
<keyword evidence="2 5" id="KW-0812">Transmembrane</keyword>
<evidence type="ECO:0000256" key="4">
    <source>
        <dbReference type="ARBA" id="ARBA00023136"/>
    </source>
</evidence>
<keyword evidence="4 5" id="KW-0472">Membrane</keyword>
<evidence type="ECO:0000313" key="7">
    <source>
        <dbReference type="Proteomes" id="UP000282084"/>
    </source>
</evidence>
<dbReference type="RefSeq" id="WP_121001257.1">
    <property type="nucleotide sequence ID" value="NZ_RBXO01000001.1"/>
</dbReference>
<protein>
    <recommendedName>
        <fullName evidence="8">Neutral zinc metallopeptidase</fullName>
    </recommendedName>
</protein>
<evidence type="ECO:0000256" key="2">
    <source>
        <dbReference type="ARBA" id="ARBA00022692"/>
    </source>
</evidence>
<evidence type="ECO:0008006" key="8">
    <source>
        <dbReference type="Google" id="ProtNLM"/>
    </source>
</evidence>
<evidence type="ECO:0000313" key="6">
    <source>
        <dbReference type="EMBL" id="RKT52018.1"/>
    </source>
</evidence>
<dbReference type="Proteomes" id="UP000282084">
    <property type="component" value="Unassembled WGS sequence"/>
</dbReference>
<comment type="subcellular location">
    <subcellularLocation>
        <location evidence="1">Membrane</location>
        <topology evidence="1">Single-pass membrane protein</topology>
    </subcellularLocation>
</comment>
<evidence type="ECO:0000256" key="1">
    <source>
        <dbReference type="ARBA" id="ARBA00004167"/>
    </source>
</evidence>
<dbReference type="GO" id="GO:0016020">
    <property type="term" value="C:membrane"/>
    <property type="evidence" value="ECO:0007669"/>
    <property type="project" value="UniProtKB-SubCell"/>
</dbReference>
<name>A0A495VWG7_9PSEU</name>
<dbReference type="PANTHER" id="PTHR30168:SF0">
    <property type="entry name" value="INNER MEMBRANE PROTEIN"/>
    <property type="match status" value="1"/>
</dbReference>
<comment type="caution">
    <text evidence="6">The sequence shown here is derived from an EMBL/GenBank/DDBJ whole genome shotgun (WGS) entry which is preliminary data.</text>
</comment>
<evidence type="ECO:0000256" key="5">
    <source>
        <dbReference type="SAM" id="Phobius"/>
    </source>
</evidence>
<reference evidence="6 7" key="1">
    <citation type="submission" date="2018-10" db="EMBL/GenBank/DDBJ databases">
        <title>Sequencing the genomes of 1000 actinobacteria strains.</title>
        <authorList>
            <person name="Klenk H.-P."/>
        </authorList>
    </citation>
    <scope>NUCLEOTIDE SEQUENCE [LARGE SCALE GENOMIC DNA]</scope>
    <source>
        <strain evidence="6 7">DSM 43800</strain>
    </source>
</reference>
<proteinExistence type="predicted"/>